<evidence type="ECO:0000313" key="1">
    <source>
        <dbReference type="EMBL" id="KAF7319609.1"/>
    </source>
</evidence>
<dbReference type="Proteomes" id="UP000613580">
    <property type="component" value="Unassembled WGS sequence"/>
</dbReference>
<accession>A0A8H6TM52</accession>
<proteinExistence type="predicted"/>
<sequence length="75" mass="7897">MSTDSSTHLPFSVALAQSYPASAEAGQLTAHHLTMAAGLAVAEELPTSRAELEEQGKGLASRSSLNLWSWGSNRL</sequence>
<gene>
    <name evidence="1" type="ORF">HMN09_00301300</name>
</gene>
<dbReference type="AlphaFoldDB" id="A0A8H6TM52"/>
<name>A0A8H6TM52_MYCCL</name>
<dbReference type="EMBL" id="JACAZE010000003">
    <property type="protein sequence ID" value="KAF7319609.1"/>
    <property type="molecule type" value="Genomic_DNA"/>
</dbReference>
<protein>
    <submittedName>
        <fullName evidence="1">Uncharacterized protein</fullName>
    </submittedName>
</protein>
<comment type="caution">
    <text evidence="1">The sequence shown here is derived from an EMBL/GenBank/DDBJ whole genome shotgun (WGS) entry which is preliminary data.</text>
</comment>
<reference evidence="1" key="1">
    <citation type="submission" date="2020-05" db="EMBL/GenBank/DDBJ databases">
        <title>Mycena genomes resolve the evolution of fungal bioluminescence.</title>
        <authorList>
            <person name="Tsai I.J."/>
        </authorList>
    </citation>
    <scope>NUCLEOTIDE SEQUENCE</scope>
    <source>
        <strain evidence="1">110903Hualien_Pintung</strain>
    </source>
</reference>
<evidence type="ECO:0000313" key="2">
    <source>
        <dbReference type="Proteomes" id="UP000613580"/>
    </source>
</evidence>
<organism evidence="1 2">
    <name type="scientific">Mycena chlorophos</name>
    <name type="common">Agaric fungus</name>
    <name type="synonym">Agaricus chlorophos</name>
    <dbReference type="NCBI Taxonomy" id="658473"/>
    <lineage>
        <taxon>Eukaryota</taxon>
        <taxon>Fungi</taxon>
        <taxon>Dikarya</taxon>
        <taxon>Basidiomycota</taxon>
        <taxon>Agaricomycotina</taxon>
        <taxon>Agaricomycetes</taxon>
        <taxon>Agaricomycetidae</taxon>
        <taxon>Agaricales</taxon>
        <taxon>Marasmiineae</taxon>
        <taxon>Mycenaceae</taxon>
        <taxon>Mycena</taxon>
    </lineage>
</organism>
<keyword evidence="2" id="KW-1185">Reference proteome</keyword>